<evidence type="ECO:0000313" key="5">
    <source>
        <dbReference type="EMBL" id="SDE87150.1"/>
    </source>
</evidence>
<name>A0A1G7GG91_9BACT</name>
<dbReference type="PANTHER" id="PTHR37419:SF1">
    <property type="entry name" value="SERINE_THREONINE-PROTEIN KINASE TOXIN HIPA"/>
    <property type="match status" value="1"/>
</dbReference>
<dbReference type="PANTHER" id="PTHR37419">
    <property type="entry name" value="SERINE/THREONINE-PROTEIN KINASE TOXIN HIPA"/>
    <property type="match status" value="1"/>
</dbReference>
<evidence type="ECO:0000256" key="3">
    <source>
        <dbReference type="ARBA" id="ARBA00022777"/>
    </source>
</evidence>
<protein>
    <submittedName>
        <fullName evidence="5">Serine/threonine-protein kinase HipA</fullName>
    </submittedName>
</protein>
<dbReference type="InterPro" id="IPR052028">
    <property type="entry name" value="HipA_Ser/Thr_kinase"/>
</dbReference>
<dbReference type="STRING" id="659014.SAMN04487996_107244"/>
<dbReference type="Proteomes" id="UP000198748">
    <property type="component" value="Unassembled WGS sequence"/>
</dbReference>
<gene>
    <name evidence="5" type="ORF">SAMN04487996_107244</name>
</gene>
<organism evidence="5 6">
    <name type="scientific">Dyadobacter soli</name>
    <dbReference type="NCBI Taxonomy" id="659014"/>
    <lineage>
        <taxon>Bacteria</taxon>
        <taxon>Pseudomonadati</taxon>
        <taxon>Bacteroidota</taxon>
        <taxon>Cytophagia</taxon>
        <taxon>Cytophagales</taxon>
        <taxon>Spirosomataceae</taxon>
        <taxon>Dyadobacter</taxon>
    </lineage>
</organism>
<accession>A0A1G7GG91</accession>
<dbReference type="Gene3D" id="1.10.1070.20">
    <property type="match status" value="1"/>
</dbReference>
<dbReference type="Pfam" id="PF07804">
    <property type="entry name" value="HipA_C"/>
    <property type="match status" value="1"/>
</dbReference>
<dbReference type="InterPro" id="IPR012893">
    <property type="entry name" value="HipA-like_C"/>
</dbReference>
<evidence type="ECO:0000259" key="4">
    <source>
        <dbReference type="Pfam" id="PF07804"/>
    </source>
</evidence>
<keyword evidence="3 5" id="KW-0418">Kinase</keyword>
<feature type="domain" description="HipA-like C-terminal" evidence="4">
    <location>
        <begin position="49"/>
        <end position="289"/>
    </location>
</feature>
<reference evidence="6" key="1">
    <citation type="submission" date="2016-10" db="EMBL/GenBank/DDBJ databases">
        <authorList>
            <person name="Varghese N."/>
            <person name="Submissions S."/>
        </authorList>
    </citation>
    <scope>NUCLEOTIDE SEQUENCE [LARGE SCALE GENOMIC DNA]</scope>
    <source>
        <strain evidence="6">DSM 25329</strain>
    </source>
</reference>
<keyword evidence="6" id="KW-1185">Reference proteome</keyword>
<comment type="similarity">
    <text evidence="1">Belongs to the HipA Ser/Thr kinase family.</text>
</comment>
<dbReference type="OrthoDB" id="9805913at2"/>
<dbReference type="AlphaFoldDB" id="A0A1G7GG91"/>
<sequence>MECYRNANQEFCPKCTKRLFDGTKIPATLAFAAPKADNLYDFQKHTTHLSISGVQLKYSLRREGSQLVLSENMGEYIIKPIPPSAQLVAIEDAPENEHLTMQIAEQIFKIRTAANGLVYFSDGQPAYITRRFDLKADGTKYQQEDFAQLLNRTSASHGQNYKYDATYEEIGVLIRKHVAAATPALEALFRLVTFNYVVGNGDAHLKNFSLMQLETGEYRPTPAYDLVCTKLHTPYESDIALELYDGCLDAEFYGAYGYYGRLDFMEFANRLGIVPKRASAIFDGYIKQQEQVTDLIQRSLLSQESKRKYIAIVNDRLNRIRS</sequence>
<dbReference type="EMBL" id="FNAN01000007">
    <property type="protein sequence ID" value="SDE87150.1"/>
    <property type="molecule type" value="Genomic_DNA"/>
</dbReference>
<dbReference type="GO" id="GO:0004674">
    <property type="term" value="F:protein serine/threonine kinase activity"/>
    <property type="evidence" value="ECO:0007669"/>
    <property type="project" value="TreeGrafter"/>
</dbReference>
<keyword evidence="2" id="KW-0808">Transferase</keyword>
<evidence type="ECO:0000256" key="2">
    <source>
        <dbReference type="ARBA" id="ARBA00022679"/>
    </source>
</evidence>
<proteinExistence type="inferred from homology"/>
<evidence type="ECO:0000256" key="1">
    <source>
        <dbReference type="ARBA" id="ARBA00010164"/>
    </source>
</evidence>
<dbReference type="GO" id="GO:0005829">
    <property type="term" value="C:cytosol"/>
    <property type="evidence" value="ECO:0007669"/>
    <property type="project" value="TreeGrafter"/>
</dbReference>
<evidence type="ECO:0000313" key="6">
    <source>
        <dbReference type="Proteomes" id="UP000198748"/>
    </source>
</evidence>